<proteinExistence type="predicted"/>
<dbReference type="Proteomes" id="UP001567538">
    <property type="component" value="Unassembled WGS sequence"/>
</dbReference>
<evidence type="ECO:0000313" key="3">
    <source>
        <dbReference type="Proteomes" id="UP001567538"/>
    </source>
</evidence>
<protein>
    <submittedName>
        <fullName evidence="2">Phosphatidylinositol/phosphatidylcholine transfer protein sfh13</fullName>
    </submittedName>
</protein>
<feature type="region of interest" description="Disordered" evidence="1">
    <location>
        <begin position="1"/>
        <end position="49"/>
    </location>
</feature>
<sequence length="254" mass="29317">MKGRCSDTSAFESGYDFDDHSSPTRQNCETSSRHTPLHEARTSDPSVYYSCDDQFRQDKDSDNEQGVEEESSNINVAGNTNLNARQCIEGTLVMYWLDSIQERVVKRGFRCMTRTVMSMIIKVFDLIQNAHVECLRRQTGVYPSNTLESEQESNNQSSVGAEAVREDSMVLPCLQRLQRLENLLEEIKKKPAEIPLEKDQLLQLSLERIKSVEFDLEKTKRALNLTVAKQLEISQLLENMRESKFHRRRFLCNI</sequence>
<reference evidence="2 3" key="1">
    <citation type="submission" date="2024-06" db="EMBL/GenBank/DDBJ databases">
        <title>A chromosome level genome sequence of Diviner's sage (Salvia divinorum).</title>
        <authorList>
            <person name="Ford S.A."/>
            <person name="Ro D.-K."/>
            <person name="Ness R.W."/>
            <person name="Phillips M.A."/>
        </authorList>
    </citation>
    <scope>NUCLEOTIDE SEQUENCE [LARGE SCALE GENOMIC DNA]</scope>
    <source>
        <strain evidence="2">SAF-2024a</strain>
        <tissue evidence="2">Leaf</tissue>
    </source>
</reference>
<feature type="compositionally biased region" description="Polar residues" evidence="1">
    <location>
        <begin position="1"/>
        <end position="11"/>
    </location>
</feature>
<organism evidence="2 3">
    <name type="scientific">Salvia divinorum</name>
    <name type="common">Maria pastora</name>
    <name type="synonym">Diviner's sage</name>
    <dbReference type="NCBI Taxonomy" id="28513"/>
    <lineage>
        <taxon>Eukaryota</taxon>
        <taxon>Viridiplantae</taxon>
        <taxon>Streptophyta</taxon>
        <taxon>Embryophyta</taxon>
        <taxon>Tracheophyta</taxon>
        <taxon>Spermatophyta</taxon>
        <taxon>Magnoliopsida</taxon>
        <taxon>eudicotyledons</taxon>
        <taxon>Gunneridae</taxon>
        <taxon>Pentapetalae</taxon>
        <taxon>asterids</taxon>
        <taxon>lamiids</taxon>
        <taxon>Lamiales</taxon>
        <taxon>Lamiaceae</taxon>
        <taxon>Nepetoideae</taxon>
        <taxon>Mentheae</taxon>
        <taxon>Salviinae</taxon>
        <taxon>Salvia</taxon>
        <taxon>Salvia subgen. Calosphace</taxon>
    </lineage>
</organism>
<keyword evidence="3" id="KW-1185">Reference proteome</keyword>
<accession>A0ABD1I2S1</accession>
<evidence type="ECO:0000313" key="2">
    <source>
        <dbReference type="EMBL" id="KAL1563031.1"/>
    </source>
</evidence>
<dbReference type="PANTHER" id="PTHR45657">
    <property type="entry name" value="CRAL-TRIO DOMAIN-CONTAINING PROTEIN YKL091C-RELATED"/>
    <property type="match status" value="1"/>
</dbReference>
<gene>
    <name evidence="2" type="primary">SFH13</name>
    <name evidence="2" type="ORF">AAHA92_05541</name>
</gene>
<feature type="compositionally biased region" description="Polar residues" evidence="1">
    <location>
        <begin position="23"/>
        <end position="34"/>
    </location>
</feature>
<dbReference type="EMBL" id="JBEAFC010000003">
    <property type="protein sequence ID" value="KAL1563031.1"/>
    <property type="molecule type" value="Genomic_DNA"/>
</dbReference>
<name>A0ABD1I2S1_SALDI</name>
<evidence type="ECO:0000256" key="1">
    <source>
        <dbReference type="SAM" id="MobiDB-lite"/>
    </source>
</evidence>
<comment type="caution">
    <text evidence="2">The sequence shown here is derived from an EMBL/GenBank/DDBJ whole genome shotgun (WGS) entry which is preliminary data.</text>
</comment>
<dbReference type="InterPro" id="IPR051026">
    <property type="entry name" value="PI/PC_transfer"/>
</dbReference>
<dbReference type="AlphaFoldDB" id="A0ABD1I2S1"/>
<dbReference type="PANTHER" id="PTHR45657:SF8">
    <property type="entry name" value="PHOSPHATIDYLINOSITOL_PHOSPHATIDYLCHOLINE TRANSFER PROTEIN SFH13"/>
    <property type="match status" value="1"/>
</dbReference>